<feature type="domain" description="Knr4/Smi1-like" evidence="3">
    <location>
        <begin position="419"/>
        <end position="542"/>
    </location>
</feature>
<feature type="region of interest" description="Disordered" evidence="1">
    <location>
        <begin position="358"/>
        <end position="387"/>
    </location>
</feature>
<feature type="transmembrane region" description="Helical" evidence="2">
    <location>
        <begin position="300"/>
        <end position="324"/>
    </location>
</feature>
<evidence type="ECO:0000259" key="3">
    <source>
        <dbReference type="SMART" id="SM00860"/>
    </source>
</evidence>
<organism evidence="4 5">
    <name type="scientific">Plantactinospora sonchi</name>
    <dbReference type="NCBI Taxonomy" id="1544735"/>
    <lineage>
        <taxon>Bacteria</taxon>
        <taxon>Bacillati</taxon>
        <taxon>Actinomycetota</taxon>
        <taxon>Actinomycetes</taxon>
        <taxon>Micromonosporales</taxon>
        <taxon>Micromonosporaceae</taxon>
        <taxon>Plantactinospora</taxon>
    </lineage>
</organism>
<dbReference type="Gene3D" id="3.40.50.300">
    <property type="entry name" value="P-loop containing nucleotide triphosphate hydrolases"/>
    <property type="match status" value="1"/>
</dbReference>
<evidence type="ECO:0000256" key="1">
    <source>
        <dbReference type="SAM" id="MobiDB-lite"/>
    </source>
</evidence>
<reference evidence="4 5" key="1">
    <citation type="submission" date="2024-01" db="EMBL/GenBank/DDBJ databases">
        <title>Genome insights into Plantactinospora sonchi sp. nov.</title>
        <authorList>
            <person name="Wang L."/>
        </authorList>
    </citation>
    <scope>NUCLEOTIDE SEQUENCE [LARGE SCALE GENOMIC DNA]</scope>
    <source>
        <strain evidence="4 5">NEAU-QY2</strain>
    </source>
</reference>
<dbReference type="Proteomes" id="UP001332243">
    <property type="component" value="Unassembled WGS sequence"/>
</dbReference>
<dbReference type="CDD" id="cd03109">
    <property type="entry name" value="DTBS"/>
    <property type="match status" value="1"/>
</dbReference>
<evidence type="ECO:0000313" key="5">
    <source>
        <dbReference type="Proteomes" id="UP001332243"/>
    </source>
</evidence>
<feature type="region of interest" description="Disordered" evidence="1">
    <location>
        <begin position="199"/>
        <end position="292"/>
    </location>
</feature>
<dbReference type="SMART" id="SM00860">
    <property type="entry name" value="SMI1_KNR4"/>
    <property type="match status" value="1"/>
</dbReference>
<dbReference type="Pfam" id="PF09346">
    <property type="entry name" value="SMI1_KNR4"/>
    <property type="match status" value="1"/>
</dbReference>
<dbReference type="SUPFAM" id="SSF160631">
    <property type="entry name" value="SMI1/KNR4-like"/>
    <property type="match status" value="1"/>
</dbReference>
<keyword evidence="2" id="KW-1133">Transmembrane helix</keyword>
<dbReference type="EMBL" id="JAZGQK010000019">
    <property type="protein sequence ID" value="MEE6261190.1"/>
    <property type="molecule type" value="Genomic_DNA"/>
</dbReference>
<dbReference type="InterPro" id="IPR051873">
    <property type="entry name" value="KNR4/SMI1_regulator"/>
</dbReference>
<name>A0ABU7RXG6_9ACTN</name>
<keyword evidence="5" id="KW-1185">Reference proteome</keyword>
<dbReference type="InterPro" id="IPR027417">
    <property type="entry name" value="P-loop_NTPase"/>
</dbReference>
<sequence>MSWPDGGPWIVTTTSTAASWTLATAVLGAAATVRVAVLRIVAPDEDHADDQEPRYTGGLASHLEVRAGGSRPLTVDDVVGIVRSLAGGHGLVLVGATPGLLVPLGADGWTLADLAWALGAPVVVVTDSGPDSTNHTTLILDALANRELPATVVAIGEGNTFDTLPVALAGRIPAEAVQRPELVGTQAVRWLDPLLHAGPDRPRVAADADRPGAADTTRPGTSGAAEPATPGADTPDTADVDGTTPSTDVGDGTTPSADVDGTTAPVVVEPAPTKVASPAPTVSGGTVRPRTAGTVSGKRVLVVLLGIFLALVLVLCGITVNGLGEEDTSLTQISVGPREVGPDRPVVERASAYAVPVTPPGLPRPVRPSGGTVCPQHAGTVKPTSPNRRTTARVNAAWQRIERWLADHAPRSRASLRPPAPAKQIDAVQVRMSVAFPPDLVASLRRHDGTTPGGLRLTFLYRLMPLQEIVRSWEVSCTVLADSPTDDDWWHRSFVPFAEAGDGGALLVDQRSGGHGRVGEFYPEDGTRFDGWPPSVADLLEGVARSLENGEPYLGRFRPVVTGDGVLEWEVVVPPTTGAPR</sequence>
<protein>
    <submittedName>
        <fullName evidence="4">SMI1/KNR4 family protein</fullName>
    </submittedName>
</protein>
<proteinExistence type="predicted"/>
<evidence type="ECO:0000256" key="2">
    <source>
        <dbReference type="SAM" id="Phobius"/>
    </source>
</evidence>
<dbReference type="PANTHER" id="PTHR47432">
    <property type="entry name" value="CELL WALL ASSEMBLY REGULATOR SMI1"/>
    <property type="match status" value="1"/>
</dbReference>
<dbReference type="RefSeq" id="WP_331216302.1">
    <property type="nucleotide sequence ID" value="NZ_JAZGQK010000019.1"/>
</dbReference>
<comment type="caution">
    <text evidence="4">The sequence shown here is derived from an EMBL/GenBank/DDBJ whole genome shotgun (WGS) entry which is preliminary data.</text>
</comment>
<feature type="transmembrane region" description="Helical" evidence="2">
    <location>
        <begin position="20"/>
        <end position="42"/>
    </location>
</feature>
<keyword evidence="2" id="KW-0472">Membrane</keyword>
<dbReference type="SUPFAM" id="SSF52540">
    <property type="entry name" value="P-loop containing nucleoside triphosphate hydrolases"/>
    <property type="match status" value="1"/>
</dbReference>
<feature type="compositionally biased region" description="Basic and acidic residues" evidence="1">
    <location>
        <begin position="199"/>
        <end position="212"/>
    </location>
</feature>
<dbReference type="InterPro" id="IPR037883">
    <property type="entry name" value="Knr4/Smi1-like_sf"/>
</dbReference>
<accession>A0ABU7RXG6</accession>
<dbReference type="PANTHER" id="PTHR47432:SF1">
    <property type="entry name" value="CELL WALL ASSEMBLY REGULATOR SMI1"/>
    <property type="match status" value="1"/>
</dbReference>
<evidence type="ECO:0000313" key="4">
    <source>
        <dbReference type="EMBL" id="MEE6261190.1"/>
    </source>
</evidence>
<dbReference type="InterPro" id="IPR018958">
    <property type="entry name" value="Knr4/Smi1-like_dom"/>
</dbReference>
<dbReference type="Pfam" id="PF13500">
    <property type="entry name" value="AAA_26"/>
    <property type="match status" value="1"/>
</dbReference>
<gene>
    <name evidence="4" type="ORF">V1633_22165</name>
</gene>
<keyword evidence="2" id="KW-0812">Transmembrane</keyword>